<name>A0A4C1VNQ3_EUMVA</name>
<gene>
    <name evidence="1" type="ORF">EVAR_26391_1</name>
</gene>
<dbReference type="Proteomes" id="UP000299102">
    <property type="component" value="Unassembled WGS sequence"/>
</dbReference>
<evidence type="ECO:0000313" key="2">
    <source>
        <dbReference type="Proteomes" id="UP000299102"/>
    </source>
</evidence>
<evidence type="ECO:0000313" key="1">
    <source>
        <dbReference type="EMBL" id="GBP40728.1"/>
    </source>
</evidence>
<dbReference type="EMBL" id="BGZK01000387">
    <property type="protein sequence ID" value="GBP40728.1"/>
    <property type="molecule type" value="Genomic_DNA"/>
</dbReference>
<comment type="caution">
    <text evidence="1">The sequence shown here is derived from an EMBL/GenBank/DDBJ whole genome shotgun (WGS) entry which is preliminary data.</text>
</comment>
<protein>
    <submittedName>
        <fullName evidence="1">Uncharacterized protein</fullName>
    </submittedName>
</protein>
<dbReference type="AlphaFoldDB" id="A0A4C1VNQ3"/>
<accession>A0A4C1VNQ3</accession>
<reference evidence="1 2" key="1">
    <citation type="journal article" date="2019" name="Commun. Biol.">
        <title>The bagworm genome reveals a unique fibroin gene that provides high tensile strength.</title>
        <authorList>
            <person name="Kono N."/>
            <person name="Nakamura H."/>
            <person name="Ohtoshi R."/>
            <person name="Tomita M."/>
            <person name="Numata K."/>
            <person name="Arakawa K."/>
        </authorList>
    </citation>
    <scope>NUCLEOTIDE SEQUENCE [LARGE SCALE GENOMIC DNA]</scope>
</reference>
<sequence length="332" mass="36808">MSSEKQHYRSLCANVIDPTPKYPKRKSSRNRTTKGALLFLGPRRRRRRRCDKKQRFNDAPQSFVLVAAASSHRLTPAPAPLAFPSTYVPLPACPAPPTPKPHRREVEPNSIHTFDPPLKAAVVIALLRSFDRLDYKEKSRSVSLSPLHFVAFRFIGRHQTVADADCSLLRCRRPLGIYMPPLRPCGLTGFYLLPIGREIPESPGSFPDAVPFWIGDFLKFQSKPIKISNYSGSIGGYGVLKLISIDAAAPQKIIPLSHLLISFENWPAARVFSRAGSTVITVELLYSAISAVPAVTAGHGFCRQMLSAFAYSFGLILKLPPWAYRLARDCGA</sequence>
<proteinExistence type="predicted"/>
<keyword evidence="2" id="KW-1185">Reference proteome</keyword>
<organism evidence="1 2">
    <name type="scientific">Eumeta variegata</name>
    <name type="common">Bagworm moth</name>
    <name type="synonym">Eumeta japonica</name>
    <dbReference type="NCBI Taxonomy" id="151549"/>
    <lineage>
        <taxon>Eukaryota</taxon>
        <taxon>Metazoa</taxon>
        <taxon>Ecdysozoa</taxon>
        <taxon>Arthropoda</taxon>
        <taxon>Hexapoda</taxon>
        <taxon>Insecta</taxon>
        <taxon>Pterygota</taxon>
        <taxon>Neoptera</taxon>
        <taxon>Endopterygota</taxon>
        <taxon>Lepidoptera</taxon>
        <taxon>Glossata</taxon>
        <taxon>Ditrysia</taxon>
        <taxon>Tineoidea</taxon>
        <taxon>Psychidae</taxon>
        <taxon>Oiketicinae</taxon>
        <taxon>Eumeta</taxon>
    </lineage>
</organism>